<dbReference type="InterPro" id="IPR001647">
    <property type="entry name" value="HTH_TetR"/>
</dbReference>
<feature type="DNA-binding region" description="H-T-H motif" evidence="4">
    <location>
        <begin position="29"/>
        <end position="48"/>
    </location>
</feature>
<evidence type="ECO:0000313" key="7">
    <source>
        <dbReference type="Proteomes" id="UP000440096"/>
    </source>
</evidence>
<organism evidence="6 7">
    <name type="scientific">Amycolatopsis pithecellobii</name>
    <dbReference type="NCBI Taxonomy" id="664692"/>
    <lineage>
        <taxon>Bacteria</taxon>
        <taxon>Bacillati</taxon>
        <taxon>Actinomycetota</taxon>
        <taxon>Actinomycetes</taxon>
        <taxon>Pseudonocardiales</taxon>
        <taxon>Pseudonocardiaceae</taxon>
        <taxon>Amycolatopsis</taxon>
    </lineage>
</organism>
<dbReference type="RefSeq" id="WP_154754813.1">
    <property type="nucleotide sequence ID" value="NZ_WMBA01000001.1"/>
</dbReference>
<dbReference type="EMBL" id="WMBA01000001">
    <property type="protein sequence ID" value="MTD52563.1"/>
    <property type="molecule type" value="Genomic_DNA"/>
</dbReference>
<keyword evidence="7" id="KW-1185">Reference proteome</keyword>
<dbReference type="InterPro" id="IPR050109">
    <property type="entry name" value="HTH-type_TetR-like_transc_reg"/>
</dbReference>
<accession>A0A6N7YUM8</accession>
<gene>
    <name evidence="6" type="ORF">GKO32_00985</name>
</gene>
<dbReference type="Proteomes" id="UP000440096">
    <property type="component" value="Unassembled WGS sequence"/>
</dbReference>
<dbReference type="OrthoDB" id="3784817at2"/>
<dbReference type="InterPro" id="IPR009057">
    <property type="entry name" value="Homeodomain-like_sf"/>
</dbReference>
<reference evidence="6 7" key="1">
    <citation type="submission" date="2019-11" db="EMBL/GenBank/DDBJ databases">
        <title>Draft genome of Amycolatopsis RM579.</title>
        <authorList>
            <person name="Duangmal K."/>
            <person name="Mingma R."/>
        </authorList>
    </citation>
    <scope>NUCLEOTIDE SEQUENCE [LARGE SCALE GENOMIC DNA]</scope>
    <source>
        <strain evidence="6 7">RM579</strain>
    </source>
</reference>
<dbReference type="PANTHER" id="PTHR30055:SF234">
    <property type="entry name" value="HTH-TYPE TRANSCRIPTIONAL REGULATOR BETI"/>
    <property type="match status" value="1"/>
</dbReference>
<keyword evidence="2 4" id="KW-0238">DNA-binding</keyword>
<dbReference type="AlphaFoldDB" id="A0A6N7YUM8"/>
<evidence type="ECO:0000256" key="4">
    <source>
        <dbReference type="PROSITE-ProRule" id="PRU00335"/>
    </source>
</evidence>
<evidence type="ECO:0000259" key="5">
    <source>
        <dbReference type="PROSITE" id="PS50977"/>
    </source>
</evidence>
<evidence type="ECO:0000313" key="6">
    <source>
        <dbReference type="EMBL" id="MTD52563.1"/>
    </source>
</evidence>
<name>A0A6N7YUM8_9PSEU</name>
<evidence type="ECO:0000256" key="3">
    <source>
        <dbReference type="ARBA" id="ARBA00023163"/>
    </source>
</evidence>
<dbReference type="PRINTS" id="PR00455">
    <property type="entry name" value="HTHTETR"/>
</dbReference>
<feature type="domain" description="HTH tetR-type" evidence="5">
    <location>
        <begin position="6"/>
        <end position="66"/>
    </location>
</feature>
<dbReference type="Pfam" id="PF00440">
    <property type="entry name" value="TetR_N"/>
    <property type="match status" value="1"/>
</dbReference>
<dbReference type="PANTHER" id="PTHR30055">
    <property type="entry name" value="HTH-TYPE TRANSCRIPTIONAL REGULATOR RUTR"/>
    <property type="match status" value="1"/>
</dbReference>
<evidence type="ECO:0000256" key="1">
    <source>
        <dbReference type="ARBA" id="ARBA00023015"/>
    </source>
</evidence>
<keyword evidence="3" id="KW-0804">Transcription</keyword>
<dbReference type="InterPro" id="IPR036271">
    <property type="entry name" value="Tet_transcr_reg_TetR-rel_C_sf"/>
</dbReference>
<dbReference type="SUPFAM" id="SSF48498">
    <property type="entry name" value="Tetracyclin repressor-like, C-terminal domain"/>
    <property type="match status" value="1"/>
</dbReference>
<dbReference type="GO" id="GO:0000976">
    <property type="term" value="F:transcription cis-regulatory region binding"/>
    <property type="evidence" value="ECO:0007669"/>
    <property type="project" value="TreeGrafter"/>
</dbReference>
<sequence length="233" mass="24356">MGDDKAGVKQRILRAAAQLLESGGTEAVSTRAVAAAAGVQAPALYRFFGDKDGLLAGLAAFGFEKYLGEKHGLRLTDDPVDDLHRGWDLHVDFGLRHPAFYVLMYGTAHPGRRPPAAEQAAAVLVKLLGRAAEAGRLCVAPEVAALTVHAATTGATLALIGEDETTRDISVSHRLRDTVIGSIVTDSPASPVSDLPSLALALDAALGTMDAAGSPLRAAEIVLLRDWLHRLAG</sequence>
<dbReference type="SUPFAM" id="SSF46689">
    <property type="entry name" value="Homeodomain-like"/>
    <property type="match status" value="1"/>
</dbReference>
<dbReference type="GO" id="GO:0003700">
    <property type="term" value="F:DNA-binding transcription factor activity"/>
    <property type="evidence" value="ECO:0007669"/>
    <property type="project" value="TreeGrafter"/>
</dbReference>
<protein>
    <submittedName>
        <fullName evidence="6">TetR family transcriptional regulator</fullName>
    </submittedName>
</protein>
<comment type="caution">
    <text evidence="6">The sequence shown here is derived from an EMBL/GenBank/DDBJ whole genome shotgun (WGS) entry which is preliminary data.</text>
</comment>
<evidence type="ECO:0000256" key="2">
    <source>
        <dbReference type="ARBA" id="ARBA00023125"/>
    </source>
</evidence>
<dbReference type="Gene3D" id="1.10.357.10">
    <property type="entry name" value="Tetracycline Repressor, domain 2"/>
    <property type="match status" value="1"/>
</dbReference>
<proteinExistence type="predicted"/>
<keyword evidence="1" id="KW-0805">Transcription regulation</keyword>
<dbReference type="PROSITE" id="PS50977">
    <property type="entry name" value="HTH_TETR_2"/>
    <property type="match status" value="1"/>
</dbReference>